<name>A0ABP8LIU0_9BURK</name>
<comment type="caution">
    <text evidence="3">The sequence shown here is derived from an EMBL/GenBank/DDBJ whole genome shotgun (WGS) entry which is preliminary data.</text>
</comment>
<proteinExistence type="predicted"/>
<dbReference type="EMBL" id="BAABEX010000031">
    <property type="protein sequence ID" value="GAA4430433.1"/>
    <property type="molecule type" value="Genomic_DNA"/>
</dbReference>
<feature type="chain" id="PRO_5047517353" description="Penicillin-binding protein activator LpoB" evidence="2">
    <location>
        <begin position="28"/>
        <end position="322"/>
    </location>
</feature>
<evidence type="ECO:0000313" key="4">
    <source>
        <dbReference type="Proteomes" id="UP001501788"/>
    </source>
</evidence>
<feature type="region of interest" description="Disordered" evidence="1">
    <location>
        <begin position="62"/>
        <end position="92"/>
    </location>
</feature>
<evidence type="ECO:0000256" key="2">
    <source>
        <dbReference type="SAM" id="SignalP"/>
    </source>
</evidence>
<evidence type="ECO:0000313" key="3">
    <source>
        <dbReference type="EMBL" id="GAA4430433.1"/>
    </source>
</evidence>
<dbReference type="RefSeq" id="WP_345067591.1">
    <property type="nucleotide sequence ID" value="NZ_BAABEX010000031.1"/>
</dbReference>
<gene>
    <name evidence="3" type="ORF">GCM10023090_31790</name>
</gene>
<keyword evidence="2" id="KW-0732">Signal</keyword>
<reference evidence="4" key="1">
    <citation type="journal article" date="2019" name="Int. J. Syst. Evol. Microbiol.">
        <title>The Global Catalogue of Microorganisms (GCM) 10K type strain sequencing project: providing services to taxonomists for standard genome sequencing and annotation.</title>
        <authorList>
            <consortium name="The Broad Institute Genomics Platform"/>
            <consortium name="The Broad Institute Genome Sequencing Center for Infectious Disease"/>
            <person name="Wu L."/>
            <person name="Ma J."/>
        </authorList>
    </citation>
    <scope>NUCLEOTIDE SEQUENCE [LARGE SCALE GENOMIC DNA]</scope>
    <source>
        <strain evidence="4">JCM 31890</strain>
    </source>
</reference>
<keyword evidence="4" id="KW-1185">Reference proteome</keyword>
<organism evidence="3 4">
    <name type="scientific">Acidovorax lacteus</name>
    <dbReference type="NCBI Taxonomy" id="1924988"/>
    <lineage>
        <taxon>Bacteria</taxon>
        <taxon>Pseudomonadati</taxon>
        <taxon>Pseudomonadota</taxon>
        <taxon>Betaproteobacteria</taxon>
        <taxon>Burkholderiales</taxon>
        <taxon>Comamonadaceae</taxon>
        <taxon>Acidovorax</taxon>
    </lineage>
</organism>
<dbReference type="Proteomes" id="UP001501788">
    <property type="component" value="Unassembled WGS sequence"/>
</dbReference>
<sequence length="322" mass="34056">MQRRTTLAAAAAVLATTALGWGALAQAQPAGQAPRIAVTDLAYAQRVSEYFVAGTYQRSSQMSAQGSHSGGYSHGPYGGSGSHSGSQSIQASEQASGTYVAGRYSYIEQRELGGYTNDIKGALLQGTYFRLVQGKGFDAGAPQPTKAEQVLNQVQGGKMAQPVRQPSVTDVIARIKKGEFAGADYVLFGVVSSIEFTDALSPLQGTSSATRQYGLQLLADFSLIHTKTYEIKAAFSAQGQGNDTKILSARGDIAPPNRAKVIKETSVSLAQDVYQQLATQLGYSDPNLSRGVRPGGQPMPVMQGQPMPVPVPQQPEQVIILK</sequence>
<feature type="signal peptide" evidence="2">
    <location>
        <begin position="1"/>
        <end position="27"/>
    </location>
</feature>
<accession>A0ABP8LIU0</accession>
<feature type="compositionally biased region" description="Gly residues" evidence="1">
    <location>
        <begin position="68"/>
        <end position="82"/>
    </location>
</feature>
<protein>
    <recommendedName>
        <fullName evidence="5">Penicillin-binding protein activator LpoB</fullName>
    </recommendedName>
</protein>
<evidence type="ECO:0000256" key="1">
    <source>
        <dbReference type="SAM" id="MobiDB-lite"/>
    </source>
</evidence>
<evidence type="ECO:0008006" key="5">
    <source>
        <dbReference type="Google" id="ProtNLM"/>
    </source>
</evidence>